<protein>
    <submittedName>
        <fullName evidence="1">Uncharacterized protein</fullName>
    </submittedName>
</protein>
<dbReference type="EMBL" id="JAKELL010000001">
    <property type="protein sequence ID" value="KAH9001097.1"/>
    <property type="molecule type" value="Genomic_DNA"/>
</dbReference>
<evidence type="ECO:0000313" key="2">
    <source>
        <dbReference type="Proteomes" id="UP001201163"/>
    </source>
</evidence>
<sequence>MTIKLQIHPSSPSLDLIGPPDQSSTYSLSGYVSVSLSPSHSLFEQRRTIRILLRSLVIMFEGQAELITPEAGYFAARLCTVSKELVPKTPVELSNEGHEDRDTPCTWHVMFDLPIPGWLPASDPYGDCRQGFSGTQYTLYATLNYANLEEMYGSSWLSSMCTPFSSKTKVVHAGAFRMLLNRFALPPPSAITSYPPNLYSITLKGGARQPDRNLHPIPSDVISKIELLASVPEHISVDGDNFLFNLCMRAPSLPESEAAKLRVACVSFEPQQIEQYSTFASAYSARFPVPSAKNQPPHKPLRDAHPLSALYDVGLLATPTQYSVEEVHSLLPGYKKIDLLKRTGKALKSAEGMHPTQWFKMTVNVPFVHTFSECKGGISPQAGIPRLRATSQSPLFSVKHSMRVNLTFSYDGGDGKPPATSIISVSLPLDFVRLRSAARTNTHSLPSQLPVERLSLSDCPARSVTVPPANPYNVPELPAYSQLFHPNGDVRRDDFVPLPLYTPCPTLGHTGEGEHFASGPARVLTRPLSLTENTLDRAVIGAVH</sequence>
<gene>
    <name evidence="1" type="ORF">EDB92DRAFT_11443</name>
</gene>
<name>A0AAD4LRA6_9AGAM</name>
<dbReference type="Proteomes" id="UP001201163">
    <property type="component" value="Unassembled WGS sequence"/>
</dbReference>
<evidence type="ECO:0000313" key="1">
    <source>
        <dbReference type="EMBL" id="KAH9001097.1"/>
    </source>
</evidence>
<organism evidence="1 2">
    <name type="scientific">Lactarius akahatsu</name>
    <dbReference type="NCBI Taxonomy" id="416441"/>
    <lineage>
        <taxon>Eukaryota</taxon>
        <taxon>Fungi</taxon>
        <taxon>Dikarya</taxon>
        <taxon>Basidiomycota</taxon>
        <taxon>Agaricomycotina</taxon>
        <taxon>Agaricomycetes</taxon>
        <taxon>Russulales</taxon>
        <taxon>Russulaceae</taxon>
        <taxon>Lactarius</taxon>
    </lineage>
</organism>
<keyword evidence="2" id="KW-1185">Reference proteome</keyword>
<reference evidence="1" key="1">
    <citation type="submission" date="2022-01" db="EMBL/GenBank/DDBJ databases">
        <title>Comparative genomics reveals a dynamic genome evolution in the ectomycorrhizal milk-cap (Lactarius) mushrooms.</title>
        <authorList>
            <consortium name="DOE Joint Genome Institute"/>
            <person name="Lebreton A."/>
            <person name="Tang N."/>
            <person name="Kuo A."/>
            <person name="LaButti K."/>
            <person name="Drula E."/>
            <person name="Barry K."/>
            <person name="Clum A."/>
            <person name="Lipzen A."/>
            <person name="Mousain D."/>
            <person name="Ng V."/>
            <person name="Wang R."/>
            <person name="Wang X."/>
            <person name="Dai Y."/>
            <person name="Henrissat B."/>
            <person name="Grigoriev I.V."/>
            <person name="Guerin-Laguette A."/>
            <person name="Yu F."/>
            <person name="Martin F.M."/>
        </authorList>
    </citation>
    <scope>NUCLEOTIDE SEQUENCE</scope>
    <source>
        <strain evidence="1">QP</strain>
    </source>
</reference>
<proteinExistence type="predicted"/>
<accession>A0AAD4LRA6</accession>
<comment type="caution">
    <text evidence="1">The sequence shown here is derived from an EMBL/GenBank/DDBJ whole genome shotgun (WGS) entry which is preliminary data.</text>
</comment>
<dbReference type="AlphaFoldDB" id="A0AAD4LRA6"/>